<dbReference type="Proteomes" id="UP000199356">
    <property type="component" value="Unassembled WGS sequence"/>
</dbReference>
<name>A0A1I5N500_9RHOB</name>
<evidence type="ECO:0000256" key="1">
    <source>
        <dbReference type="SAM" id="SignalP"/>
    </source>
</evidence>
<organism evidence="2 3">
    <name type="scientific">Tranquillimonas alkanivorans</name>
    <dbReference type="NCBI Taxonomy" id="441119"/>
    <lineage>
        <taxon>Bacteria</taxon>
        <taxon>Pseudomonadati</taxon>
        <taxon>Pseudomonadota</taxon>
        <taxon>Alphaproteobacteria</taxon>
        <taxon>Rhodobacterales</taxon>
        <taxon>Roseobacteraceae</taxon>
        <taxon>Tranquillimonas</taxon>
    </lineage>
</organism>
<reference evidence="2 3" key="1">
    <citation type="submission" date="2016-10" db="EMBL/GenBank/DDBJ databases">
        <authorList>
            <person name="de Groot N.N."/>
        </authorList>
    </citation>
    <scope>NUCLEOTIDE SEQUENCE [LARGE SCALE GENOMIC DNA]</scope>
    <source>
        <strain evidence="2 3">DSM 19547</strain>
    </source>
</reference>
<proteinExistence type="predicted"/>
<feature type="chain" id="PRO_5011676616" description="YMGG-like Gly-zipper" evidence="1">
    <location>
        <begin position="18"/>
        <end position="61"/>
    </location>
</feature>
<evidence type="ECO:0008006" key="4">
    <source>
        <dbReference type="Google" id="ProtNLM"/>
    </source>
</evidence>
<keyword evidence="3" id="KW-1185">Reference proteome</keyword>
<feature type="signal peptide" evidence="1">
    <location>
        <begin position="1"/>
        <end position="17"/>
    </location>
</feature>
<evidence type="ECO:0000313" key="2">
    <source>
        <dbReference type="EMBL" id="SFP17005.1"/>
    </source>
</evidence>
<protein>
    <recommendedName>
        <fullName evidence="4">YMGG-like Gly-zipper</fullName>
    </recommendedName>
</protein>
<evidence type="ECO:0000313" key="3">
    <source>
        <dbReference type="Proteomes" id="UP000199356"/>
    </source>
</evidence>
<accession>A0A1I5N500</accession>
<dbReference type="PROSITE" id="PS51257">
    <property type="entry name" value="PROKAR_LIPOPROTEIN"/>
    <property type="match status" value="1"/>
</dbReference>
<sequence>MLGKNVLLLLAGALGLAACGDTYFERGATGAAAGAVAGEVVADEPLAGAAIGGAGGVLTAN</sequence>
<dbReference type="STRING" id="441119.SAMN04488047_103106"/>
<dbReference type="RefSeq" id="WP_093418956.1">
    <property type="nucleotide sequence ID" value="NZ_FOXA01000003.1"/>
</dbReference>
<dbReference type="EMBL" id="FOXA01000003">
    <property type="protein sequence ID" value="SFP17005.1"/>
    <property type="molecule type" value="Genomic_DNA"/>
</dbReference>
<dbReference type="AlphaFoldDB" id="A0A1I5N500"/>
<gene>
    <name evidence="2" type="ORF">SAMN04488047_103106</name>
</gene>
<keyword evidence="1" id="KW-0732">Signal</keyword>